<dbReference type="Proteomes" id="UP001154282">
    <property type="component" value="Unassembled WGS sequence"/>
</dbReference>
<feature type="region of interest" description="Disordered" evidence="1">
    <location>
        <begin position="19"/>
        <end position="82"/>
    </location>
</feature>
<organism evidence="2 3">
    <name type="scientific">Linum tenue</name>
    <dbReference type="NCBI Taxonomy" id="586396"/>
    <lineage>
        <taxon>Eukaryota</taxon>
        <taxon>Viridiplantae</taxon>
        <taxon>Streptophyta</taxon>
        <taxon>Embryophyta</taxon>
        <taxon>Tracheophyta</taxon>
        <taxon>Spermatophyta</taxon>
        <taxon>Magnoliopsida</taxon>
        <taxon>eudicotyledons</taxon>
        <taxon>Gunneridae</taxon>
        <taxon>Pentapetalae</taxon>
        <taxon>rosids</taxon>
        <taxon>fabids</taxon>
        <taxon>Malpighiales</taxon>
        <taxon>Linaceae</taxon>
        <taxon>Linum</taxon>
    </lineage>
</organism>
<comment type="caution">
    <text evidence="2">The sequence shown here is derived from an EMBL/GenBank/DDBJ whole genome shotgun (WGS) entry which is preliminary data.</text>
</comment>
<dbReference type="EMBL" id="CAMGYJ010000009">
    <property type="protein sequence ID" value="CAI0540298.1"/>
    <property type="molecule type" value="Genomic_DNA"/>
</dbReference>
<feature type="compositionally biased region" description="Basic residues" evidence="1">
    <location>
        <begin position="23"/>
        <end position="33"/>
    </location>
</feature>
<keyword evidence="3" id="KW-1185">Reference proteome</keyword>
<evidence type="ECO:0000313" key="3">
    <source>
        <dbReference type="Proteomes" id="UP001154282"/>
    </source>
</evidence>
<gene>
    <name evidence="2" type="ORF">LITE_LOCUS41625</name>
</gene>
<dbReference type="AlphaFoldDB" id="A0AAV0Q7B2"/>
<feature type="region of interest" description="Disordered" evidence="1">
    <location>
        <begin position="97"/>
        <end position="124"/>
    </location>
</feature>
<evidence type="ECO:0000256" key="1">
    <source>
        <dbReference type="SAM" id="MobiDB-lite"/>
    </source>
</evidence>
<evidence type="ECO:0000313" key="2">
    <source>
        <dbReference type="EMBL" id="CAI0540298.1"/>
    </source>
</evidence>
<sequence length="266" mass="29450">MERRKTRDGYRDLLLRFWEMGRPKKAGKSKPSKRPVEEPGRSAPLETIEVVSQENETVPETQQETREGEHLNELENEEVQSPNDDIAFEEDVNLNQRAHSTGGGSSAQKKNGRGPGIGVKPGHGLHLEIHDNKIVTPQAGHELTAIFKRSISGPWIKFSEYPASALQISRNLGSHALFQKKNSMFISRNTSRGTFPNGCMGSATESSINILPLLKGLTIHLLKSLLIFGGIWLTSGVIQTGRAPMIRTKPIVRSLSSLLLADLFPW</sequence>
<protein>
    <submittedName>
        <fullName evidence="2">Uncharacterized protein</fullName>
    </submittedName>
</protein>
<feature type="compositionally biased region" description="Polar residues" evidence="1">
    <location>
        <begin position="50"/>
        <end position="62"/>
    </location>
</feature>
<proteinExistence type="predicted"/>
<accession>A0AAV0Q7B2</accession>
<reference evidence="2" key="1">
    <citation type="submission" date="2022-08" db="EMBL/GenBank/DDBJ databases">
        <authorList>
            <person name="Gutierrez-Valencia J."/>
        </authorList>
    </citation>
    <scope>NUCLEOTIDE SEQUENCE</scope>
</reference>
<feature type="compositionally biased region" description="Basic and acidic residues" evidence="1">
    <location>
        <begin position="63"/>
        <end position="73"/>
    </location>
</feature>
<name>A0AAV0Q7B2_9ROSI</name>